<name>A0A9W4UTX2_9PLEO</name>
<dbReference type="Proteomes" id="UP001152607">
    <property type="component" value="Unassembled WGS sequence"/>
</dbReference>
<reference evidence="1" key="1">
    <citation type="submission" date="2023-01" db="EMBL/GenBank/DDBJ databases">
        <authorList>
            <person name="Van Ghelder C."/>
            <person name="Rancurel C."/>
        </authorList>
    </citation>
    <scope>NUCLEOTIDE SEQUENCE</scope>
    <source>
        <strain evidence="1">CNCM I-4278</strain>
    </source>
</reference>
<evidence type="ECO:0000313" key="2">
    <source>
        <dbReference type="Proteomes" id="UP001152607"/>
    </source>
</evidence>
<evidence type="ECO:0000313" key="1">
    <source>
        <dbReference type="EMBL" id="CAI6341769.1"/>
    </source>
</evidence>
<organism evidence="1 2">
    <name type="scientific">Periconia digitata</name>
    <dbReference type="NCBI Taxonomy" id="1303443"/>
    <lineage>
        <taxon>Eukaryota</taxon>
        <taxon>Fungi</taxon>
        <taxon>Dikarya</taxon>
        <taxon>Ascomycota</taxon>
        <taxon>Pezizomycotina</taxon>
        <taxon>Dothideomycetes</taxon>
        <taxon>Pleosporomycetidae</taxon>
        <taxon>Pleosporales</taxon>
        <taxon>Massarineae</taxon>
        <taxon>Periconiaceae</taxon>
        <taxon>Periconia</taxon>
    </lineage>
</organism>
<accession>A0A9W4UTX2</accession>
<comment type="caution">
    <text evidence="1">The sequence shown here is derived from an EMBL/GenBank/DDBJ whole genome shotgun (WGS) entry which is preliminary data.</text>
</comment>
<gene>
    <name evidence="1" type="ORF">PDIGIT_LOCUS14969</name>
</gene>
<proteinExistence type="predicted"/>
<sequence>MRTVYIVLPNRGLLTLGEGGRCSCVRTDQRPKDDTRMHTCTLHLQLRRNNSELEKKRARDVDYSGTGLRKRKVGLPKSQVLLGSALEIPECTCIFLLACYFVRRARSRGWKLRGKGKSWRWRFGLALALYDSGKWFGANASLEICLSLLFFCCFFCDGGETGEMMRLGFVAVTRSDLQTWTTCLQKERDSGKQQRKKTWSEHWRIRGFDLMEEQRKKKGLIVTGVFEVGANVLES</sequence>
<dbReference type="EMBL" id="CAOQHR010000012">
    <property type="protein sequence ID" value="CAI6341769.1"/>
    <property type="molecule type" value="Genomic_DNA"/>
</dbReference>
<keyword evidence="2" id="KW-1185">Reference proteome</keyword>
<protein>
    <submittedName>
        <fullName evidence="1">Uncharacterized protein</fullName>
    </submittedName>
</protein>
<dbReference type="AlphaFoldDB" id="A0A9W4UTX2"/>